<proteinExistence type="predicted"/>
<name>A0A497E4Y7_UNCAE</name>
<dbReference type="EMBL" id="QMPZ01000030">
    <property type="protein sequence ID" value="RLE09763.1"/>
    <property type="molecule type" value="Genomic_DNA"/>
</dbReference>
<dbReference type="AlphaFoldDB" id="A0A497E4Y7"/>
<evidence type="ECO:0000313" key="1">
    <source>
        <dbReference type="EMBL" id="RLE09763.1"/>
    </source>
</evidence>
<dbReference type="Proteomes" id="UP000279422">
    <property type="component" value="Unassembled WGS sequence"/>
</dbReference>
<reference evidence="1 2" key="1">
    <citation type="submission" date="2018-06" db="EMBL/GenBank/DDBJ databases">
        <title>Extensive metabolic versatility and redundancy in microbially diverse, dynamic hydrothermal sediments.</title>
        <authorList>
            <person name="Dombrowski N."/>
            <person name="Teske A."/>
            <person name="Baker B.J."/>
        </authorList>
    </citation>
    <scope>NUCLEOTIDE SEQUENCE [LARGE SCALE GENOMIC DNA]</scope>
    <source>
        <strain evidence="1">B47_G16</strain>
    </source>
</reference>
<gene>
    <name evidence="1" type="ORF">DRJ00_03335</name>
</gene>
<accession>A0A497E4Y7</accession>
<evidence type="ECO:0000313" key="2">
    <source>
        <dbReference type="Proteomes" id="UP000279422"/>
    </source>
</evidence>
<comment type="caution">
    <text evidence="1">The sequence shown here is derived from an EMBL/GenBank/DDBJ whole genome shotgun (WGS) entry which is preliminary data.</text>
</comment>
<sequence>MPPALEGGAGYIGGIFLGNGRKPFPSSVVFLMSTDGAIFPERLREMTFLRSKKGGLPGSEGKIAPSG</sequence>
<organism evidence="1 2">
    <name type="scientific">Aerophobetes bacterium</name>
    <dbReference type="NCBI Taxonomy" id="2030807"/>
    <lineage>
        <taxon>Bacteria</taxon>
        <taxon>Candidatus Aerophobota</taxon>
    </lineage>
</organism>
<protein>
    <submittedName>
        <fullName evidence="1">Uncharacterized protein</fullName>
    </submittedName>
</protein>